<sequence length="1003" mass="107956">MANPTPPKIQLSPEEFAQVNAGAATSLTQDWSPVDQGLAGQIAEREQLLRAQPLELAVADAKRSTWDTWQAGLQETETAYLLRAYLDDRDEMFPRHDPNFDIKREYGDILRAHGIQDTDDNLTALAKATSSEEASWIATGIADKEAREAILARHGVVAFTTGMVDPLTILADIATFGGTRALKMGRLSSAIAGGSSAVAVSAMADYAGKDYEALDYAINFGVTAGAFALVGGRGLDGLRSQAGTPGAPGGMFSGLTNFLSETDKLISPSAESAAVLANVVDDPVRRAGILTNDNAASTFRVNSNILDGTFAKWTEGLEKTIAQREGLGTFSIKMDASGRYGEARDALERKVAEELARRDAEWTRFGAVADVRLDPDVKRLADEYEQMMTQGAELAKRQGLAGFEDFTPRPGYFHRAWSESKIRALEDAYGRKTVKNLLTESIVRGLRLTKKEAGLISTAILTRTRTKAAGLRPEFMGALGKTDTDAIRTMLVEAGTDDATIKSVMGRIEQNLDEAGKSKYSKTRLPLDMTVKITTPDGRTISVLDMIDTDLSRLAENYNQQMAGRSALSAAGVGGDDASIQALRGRYYDTLVNAKLTDADIDDRMLQFDHLMSDFTGNRPPGTVLGTTAQRAKSLAQSTMLAASGLWQVAEYGTLAYRHGAARTTAEFFKQFPGVAGLLRKAGRDPDLYDELSSVVGLDLARDVRVRPWLRQYEANLTSRDTLLDRVLYLGNQATPILNAMKFVHTHQVRLNANLTMNTIGRAAKGDRKALQMLREYGLDDTAWGKIKKAVDDNAEFNGKNVRSMNWDGWPQDAVDAALNVGARIMDDTILYGRSGQGSSFARSQLGQILGQFRSFVSFAHNKLLRGTIQNSGYTGLAVLLAHQYPLTMMMVAANELRKGESVDLESEAGLMTLASKAIGYTAGIGFIGDAAGIVGLTGGRGGLSAPVLGLANAPGSIVQGTGHLLQGEGSEALADYMQAARTALPFVGVMPGTALLQNALKE</sequence>
<accession>Q0E5W6</accession>
<dbReference type="Proteomes" id="UP000002089">
    <property type="component" value="Segment"/>
</dbReference>
<dbReference type="KEGG" id="vg:5687471"/>
<dbReference type="EMBL" id="AM265639">
    <property type="protein sequence ID" value="CAK25016.1"/>
    <property type="molecule type" value="Genomic_DNA"/>
</dbReference>
<dbReference type="OrthoDB" id="29610at10239"/>
<evidence type="ECO:0000313" key="1">
    <source>
        <dbReference type="EMBL" id="CAK25016.1"/>
    </source>
</evidence>
<organism evidence="1 2">
    <name type="scientific">Pseudomonas phage LKA1</name>
    <dbReference type="NCBI Taxonomy" id="386793"/>
    <lineage>
        <taxon>Viruses</taxon>
        <taxon>Duplodnaviria</taxon>
        <taxon>Heunggongvirae</taxon>
        <taxon>Uroviricota</taxon>
        <taxon>Caudoviricetes</taxon>
        <taxon>Autographivirales</taxon>
        <taxon>Autoscriptoviridae</taxon>
        <taxon>Stubburvirus</taxon>
        <taxon>Stubburvirus LKA1</taxon>
    </lineage>
</organism>
<dbReference type="RefSeq" id="YP_001522889.1">
    <property type="nucleotide sequence ID" value="NC_009936.1"/>
</dbReference>
<name>Q0E5W6_9CAUD</name>
<gene>
    <name evidence="1" type="primary">gp48</name>
</gene>
<evidence type="ECO:0000313" key="2">
    <source>
        <dbReference type="Proteomes" id="UP000002089"/>
    </source>
</evidence>
<reference evidence="1 2" key="1">
    <citation type="journal article" date="2006" name="J. Bacteriol.">
        <title>Genomic analysis of Pseudomonas aeruginosa phages LKD16 and LKA1: establishment of the phiKMV subgroup within the T7 supergroup.</title>
        <authorList>
            <person name="Ceyssens P.J."/>
            <person name="Lavigne R."/>
            <person name="Mattheus W."/>
            <person name="Chibeu A."/>
            <person name="Hertveldt K."/>
            <person name="Mast J."/>
            <person name="Robben J."/>
            <person name="Volckaert G."/>
        </authorList>
    </citation>
    <scope>NUCLEOTIDE SEQUENCE</scope>
</reference>
<dbReference type="GeneID" id="5687471"/>
<proteinExistence type="predicted"/>
<protein>
    <submittedName>
        <fullName evidence="1">Putative internal virion protein</fullName>
    </submittedName>
</protein>
<keyword evidence="2" id="KW-1185">Reference proteome</keyword>